<accession>A0A399G461</accession>
<dbReference type="RefSeq" id="WP_068692771.1">
    <property type="nucleotide sequence ID" value="NZ_CP063196.1"/>
</dbReference>
<dbReference type="KEGG" id="thao:NI17_012355"/>
<evidence type="ECO:0000313" key="1">
    <source>
        <dbReference type="EMBL" id="UOE17704.1"/>
    </source>
</evidence>
<organism evidence="1 2">
    <name type="scientific">Thermobifida halotolerans</name>
    <dbReference type="NCBI Taxonomy" id="483545"/>
    <lineage>
        <taxon>Bacteria</taxon>
        <taxon>Bacillati</taxon>
        <taxon>Actinomycetota</taxon>
        <taxon>Actinomycetes</taxon>
        <taxon>Streptosporangiales</taxon>
        <taxon>Nocardiopsidaceae</taxon>
        <taxon>Thermobifida</taxon>
    </lineage>
</organism>
<name>A0A399G461_9ACTN</name>
<reference evidence="1" key="1">
    <citation type="submission" date="2020-10" db="EMBL/GenBank/DDBJ databases">
        <title>De novo genome project of the cellulose decomposer Thermobifida halotolerans type strain.</title>
        <authorList>
            <person name="Nagy I."/>
            <person name="Horvath B."/>
            <person name="Kukolya J."/>
            <person name="Nagy I."/>
            <person name="Orsini M."/>
        </authorList>
    </citation>
    <scope>NUCLEOTIDE SEQUENCE</scope>
    <source>
        <strain evidence="1">DSM 44931</strain>
    </source>
</reference>
<gene>
    <name evidence="1" type="ORF">NI17_012355</name>
</gene>
<protein>
    <submittedName>
        <fullName evidence="1">Uncharacterized protein</fullName>
    </submittedName>
</protein>
<dbReference type="AlphaFoldDB" id="A0A399G461"/>
<dbReference type="Proteomes" id="UP000265719">
    <property type="component" value="Chromosome"/>
</dbReference>
<keyword evidence="2" id="KW-1185">Reference proteome</keyword>
<proteinExistence type="predicted"/>
<dbReference type="PROSITE" id="PS51257">
    <property type="entry name" value="PROKAR_LIPOPROTEIN"/>
    <property type="match status" value="1"/>
</dbReference>
<dbReference type="EMBL" id="CP063196">
    <property type="protein sequence ID" value="UOE17704.1"/>
    <property type="molecule type" value="Genomic_DNA"/>
</dbReference>
<sequence length="281" mass="29400">MLSRTSKASALLLTAAVLAVTACSGDGTGGGESAEDDSAFPTRACGAVVDVSGSADGGRVVERASEWIAEFLDPASSSGSRCDRLVITVAIHNSEALTCDPVELEIAVSGANSRAQNASWERNRQETGFVPVEEGETPSGPGVDAWEELRACGVRMIEERSNQDNKLHSDVLGALRKLGDLMDDGLDGGRIAVVSDGEHNAETHFGELDLGSAESRAEEIERLREEGLLPDLSGAEVVFYGLGSGLEASWTSSEVTRLKDFWEEVSLAAGATAVDDASAAE</sequence>
<evidence type="ECO:0000313" key="2">
    <source>
        <dbReference type="Proteomes" id="UP000265719"/>
    </source>
</evidence>